<keyword evidence="4" id="KW-1185">Reference proteome</keyword>
<dbReference type="GO" id="GO:0008713">
    <property type="term" value="F:ADP-heptose-lipopolysaccharide heptosyltransferase activity"/>
    <property type="evidence" value="ECO:0007669"/>
    <property type="project" value="TreeGrafter"/>
</dbReference>
<evidence type="ECO:0000256" key="1">
    <source>
        <dbReference type="ARBA" id="ARBA00022676"/>
    </source>
</evidence>
<reference evidence="3" key="1">
    <citation type="submission" date="2021-03" db="EMBL/GenBank/DDBJ databases">
        <title>Fibrella sp. HMF5335 genome sequencing and assembly.</title>
        <authorList>
            <person name="Kang H."/>
            <person name="Kim H."/>
            <person name="Bae S."/>
            <person name="Joh K."/>
        </authorList>
    </citation>
    <scope>NUCLEOTIDE SEQUENCE</scope>
    <source>
        <strain evidence="3">HMF5335</strain>
    </source>
</reference>
<sequence length="400" mass="44910">MSRKYCAPRRVAYPLRLLDWFVDALAQPTRRVNEAPSAQQPRILMMSSGHLGDTLILTFLFPLIIKRYPQAKIDVLAGDWCDPVLVHNPFVRRIIHWNHIGTNRRKVSGLQKVAEHVGGLRRAIAALSGEVYDYSVDVRFSDSPMHQILPFIRVKHSIGFGTRGLGGLLDDELFLPDGEFHHLELILNLLSRMDVHATLRDIRPYFPHGSTAKSTLAQKLPQLQASRQPIIAIFPESGADSRFLPDAFWQQLLGELLNQTEAIMVGCGQRPGTTQLMHKVIADNPSQGHRVLDATGQLTIDELAELSAQASLAFTLESFPAHLCGIFCPLIAYYVNGTGLQFFPIANFDTLLFHNHQNSRDLTLDRPHYQSLFVDTFDSAVVQQSVQKATELVNRVTLRP</sequence>
<dbReference type="Proteomes" id="UP000664034">
    <property type="component" value="Unassembled WGS sequence"/>
</dbReference>
<accession>A0A939GMH9</accession>
<dbReference type="EMBL" id="JAFMYV010000015">
    <property type="protein sequence ID" value="MBO0939540.1"/>
    <property type="molecule type" value="Genomic_DNA"/>
</dbReference>
<evidence type="ECO:0000313" key="4">
    <source>
        <dbReference type="Proteomes" id="UP000664034"/>
    </source>
</evidence>
<proteinExistence type="predicted"/>
<dbReference type="GO" id="GO:0009244">
    <property type="term" value="P:lipopolysaccharide core region biosynthetic process"/>
    <property type="evidence" value="ECO:0007669"/>
    <property type="project" value="TreeGrafter"/>
</dbReference>
<dbReference type="PANTHER" id="PTHR30160">
    <property type="entry name" value="TETRAACYLDISACCHARIDE 4'-KINASE-RELATED"/>
    <property type="match status" value="1"/>
</dbReference>
<dbReference type="PANTHER" id="PTHR30160:SF1">
    <property type="entry name" value="LIPOPOLYSACCHARIDE 1,2-N-ACETYLGLUCOSAMINETRANSFERASE-RELATED"/>
    <property type="match status" value="1"/>
</dbReference>
<organism evidence="3 4">
    <name type="scientific">Fibrella rubiginis</name>
    <dbReference type="NCBI Taxonomy" id="2817060"/>
    <lineage>
        <taxon>Bacteria</taxon>
        <taxon>Pseudomonadati</taxon>
        <taxon>Bacteroidota</taxon>
        <taxon>Cytophagia</taxon>
        <taxon>Cytophagales</taxon>
        <taxon>Spirosomataceae</taxon>
        <taxon>Fibrella</taxon>
    </lineage>
</organism>
<evidence type="ECO:0000256" key="2">
    <source>
        <dbReference type="ARBA" id="ARBA00022679"/>
    </source>
</evidence>
<protein>
    <submittedName>
        <fullName evidence="3">Glycosyltransferase family 9 protein</fullName>
    </submittedName>
</protein>
<dbReference type="AlphaFoldDB" id="A0A939GMH9"/>
<dbReference type="InterPro" id="IPR002201">
    <property type="entry name" value="Glyco_trans_9"/>
</dbReference>
<dbReference type="Gene3D" id="3.40.50.2000">
    <property type="entry name" value="Glycogen Phosphorylase B"/>
    <property type="match status" value="2"/>
</dbReference>
<comment type="caution">
    <text evidence="3">The sequence shown here is derived from an EMBL/GenBank/DDBJ whole genome shotgun (WGS) entry which is preliminary data.</text>
</comment>
<dbReference type="GO" id="GO:0005829">
    <property type="term" value="C:cytosol"/>
    <property type="evidence" value="ECO:0007669"/>
    <property type="project" value="TreeGrafter"/>
</dbReference>
<evidence type="ECO:0000313" key="3">
    <source>
        <dbReference type="EMBL" id="MBO0939540.1"/>
    </source>
</evidence>
<keyword evidence="1" id="KW-0328">Glycosyltransferase</keyword>
<dbReference type="InterPro" id="IPR051199">
    <property type="entry name" value="LPS_LOS_Heptosyltrfase"/>
</dbReference>
<dbReference type="Pfam" id="PF01075">
    <property type="entry name" value="Glyco_transf_9"/>
    <property type="match status" value="1"/>
</dbReference>
<gene>
    <name evidence="3" type="ORF">J2I47_23525</name>
</gene>
<dbReference type="RefSeq" id="WP_207367066.1">
    <property type="nucleotide sequence ID" value="NZ_JAFMYV010000015.1"/>
</dbReference>
<keyword evidence="2" id="KW-0808">Transferase</keyword>
<name>A0A939GMH9_9BACT</name>
<dbReference type="SUPFAM" id="SSF53756">
    <property type="entry name" value="UDP-Glycosyltransferase/glycogen phosphorylase"/>
    <property type="match status" value="1"/>
</dbReference>